<dbReference type="InterPro" id="IPR005490">
    <property type="entry name" value="LD_TPept_cat_dom"/>
</dbReference>
<evidence type="ECO:0000313" key="10">
    <source>
        <dbReference type="EMBL" id="SIS63723.1"/>
    </source>
</evidence>
<reference evidence="11" key="1">
    <citation type="submission" date="2017-01" db="EMBL/GenBank/DDBJ databases">
        <authorList>
            <person name="Varghese N."/>
            <person name="Submissions S."/>
        </authorList>
    </citation>
    <scope>NUCLEOTIDE SEQUENCE [LARGE SCALE GENOMIC DNA]</scope>
    <source>
        <strain evidence="11">DSM 18714</strain>
    </source>
</reference>
<dbReference type="InterPro" id="IPR038063">
    <property type="entry name" value="Transpep_catalytic_dom"/>
</dbReference>
<evidence type="ECO:0000256" key="6">
    <source>
        <dbReference type="ARBA" id="ARBA00023316"/>
    </source>
</evidence>
<evidence type="ECO:0000256" key="3">
    <source>
        <dbReference type="ARBA" id="ARBA00022679"/>
    </source>
</evidence>
<name>A0A1N7KQ39_9RHOB</name>
<evidence type="ECO:0000256" key="2">
    <source>
        <dbReference type="ARBA" id="ARBA00005992"/>
    </source>
</evidence>
<evidence type="ECO:0000256" key="7">
    <source>
        <dbReference type="PROSITE-ProRule" id="PRU01373"/>
    </source>
</evidence>
<dbReference type="PANTHER" id="PTHR38589:SF1">
    <property type="entry name" value="BLR0621 PROTEIN"/>
    <property type="match status" value="1"/>
</dbReference>
<dbReference type="PROSITE" id="PS52029">
    <property type="entry name" value="LD_TPASE"/>
    <property type="match status" value="1"/>
</dbReference>
<protein>
    <submittedName>
        <fullName evidence="10">L,D-transpeptidase catalytic domain</fullName>
    </submittedName>
</protein>
<dbReference type="OrthoDB" id="9804204at2"/>
<dbReference type="Pfam" id="PF03734">
    <property type="entry name" value="YkuD"/>
    <property type="match status" value="1"/>
</dbReference>
<feature type="active site" description="Proton donor/acceptor" evidence="7">
    <location>
        <position position="130"/>
    </location>
</feature>
<evidence type="ECO:0000256" key="8">
    <source>
        <dbReference type="SAM" id="MobiDB-lite"/>
    </source>
</evidence>
<dbReference type="EMBL" id="FTOM01000002">
    <property type="protein sequence ID" value="SIS63723.1"/>
    <property type="molecule type" value="Genomic_DNA"/>
</dbReference>
<keyword evidence="11" id="KW-1185">Reference proteome</keyword>
<evidence type="ECO:0000313" key="11">
    <source>
        <dbReference type="Proteomes" id="UP000186098"/>
    </source>
</evidence>
<dbReference type="Proteomes" id="UP000186098">
    <property type="component" value="Unassembled WGS sequence"/>
</dbReference>
<keyword evidence="4 7" id="KW-0133">Cell shape</keyword>
<dbReference type="PANTHER" id="PTHR38589">
    <property type="entry name" value="BLR0621 PROTEIN"/>
    <property type="match status" value="1"/>
</dbReference>
<keyword evidence="3" id="KW-0808">Transferase</keyword>
<keyword evidence="5 7" id="KW-0573">Peptidoglycan synthesis</keyword>
<dbReference type="AlphaFoldDB" id="A0A1N7KQ39"/>
<gene>
    <name evidence="10" type="ORF">SAMN05421795_10239</name>
</gene>
<dbReference type="SUPFAM" id="SSF141523">
    <property type="entry name" value="L,D-transpeptidase catalytic domain-like"/>
    <property type="match status" value="1"/>
</dbReference>
<comment type="pathway">
    <text evidence="1 7">Cell wall biogenesis; peptidoglycan biosynthesis.</text>
</comment>
<keyword evidence="6 7" id="KW-0961">Cell wall biogenesis/degradation</keyword>
<dbReference type="GO" id="GO:0008360">
    <property type="term" value="P:regulation of cell shape"/>
    <property type="evidence" value="ECO:0007669"/>
    <property type="project" value="UniProtKB-UniRule"/>
</dbReference>
<dbReference type="GO" id="GO:0071555">
    <property type="term" value="P:cell wall organization"/>
    <property type="evidence" value="ECO:0007669"/>
    <property type="project" value="UniProtKB-UniRule"/>
</dbReference>
<feature type="domain" description="L,D-TPase catalytic" evidence="9">
    <location>
        <begin position="1"/>
        <end position="166"/>
    </location>
</feature>
<evidence type="ECO:0000259" key="9">
    <source>
        <dbReference type="PROSITE" id="PS52029"/>
    </source>
</evidence>
<organism evidence="10 11">
    <name type="scientific">Phaeovulum vinaykumarii</name>
    <dbReference type="NCBI Taxonomy" id="407234"/>
    <lineage>
        <taxon>Bacteria</taxon>
        <taxon>Pseudomonadati</taxon>
        <taxon>Pseudomonadota</taxon>
        <taxon>Alphaproteobacteria</taxon>
        <taxon>Rhodobacterales</taxon>
        <taxon>Paracoccaceae</taxon>
        <taxon>Phaeovulum</taxon>
    </lineage>
</organism>
<sequence length="188" mass="20736">MNANDLILTPTGLIFRNRRIPVVVGRGGLRADKHEGDGATPLGAHRIVGMLYRADRIARARLPHWAVPIGPNDLWCDAPLHEDYNHMVAAPFAASAERLRRADPMYDLVLVTDWNWPEARAHRGSAIFVHAWRRPGFPTAGCVAMARGHLLWLAARLDPDSRLIVRGERPPRPGIAGPGAGGTSQRFE</sequence>
<dbReference type="GO" id="GO:0004180">
    <property type="term" value="F:carboxypeptidase activity"/>
    <property type="evidence" value="ECO:0007669"/>
    <property type="project" value="UniProtKB-ARBA"/>
</dbReference>
<feature type="active site" description="Nucleophile" evidence="7">
    <location>
        <position position="142"/>
    </location>
</feature>
<dbReference type="RefSeq" id="WP_076363762.1">
    <property type="nucleotide sequence ID" value="NZ_FTOM01000002.1"/>
</dbReference>
<dbReference type="UniPathway" id="UPA00219"/>
<dbReference type="GO" id="GO:0016740">
    <property type="term" value="F:transferase activity"/>
    <property type="evidence" value="ECO:0007669"/>
    <property type="project" value="UniProtKB-KW"/>
</dbReference>
<proteinExistence type="inferred from homology"/>
<dbReference type="CDD" id="cd16913">
    <property type="entry name" value="YkuD_like"/>
    <property type="match status" value="1"/>
</dbReference>
<dbReference type="GO" id="GO:0009252">
    <property type="term" value="P:peptidoglycan biosynthetic process"/>
    <property type="evidence" value="ECO:0007669"/>
    <property type="project" value="UniProtKB-UniPathway"/>
</dbReference>
<evidence type="ECO:0000256" key="5">
    <source>
        <dbReference type="ARBA" id="ARBA00022984"/>
    </source>
</evidence>
<comment type="similarity">
    <text evidence="2">Belongs to the YkuD family.</text>
</comment>
<accession>A0A1N7KQ39</accession>
<dbReference type="STRING" id="407234.SAMN05421795_10239"/>
<evidence type="ECO:0000256" key="4">
    <source>
        <dbReference type="ARBA" id="ARBA00022960"/>
    </source>
</evidence>
<feature type="region of interest" description="Disordered" evidence="8">
    <location>
        <begin position="166"/>
        <end position="188"/>
    </location>
</feature>
<evidence type="ECO:0000256" key="1">
    <source>
        <dbReference type="ARBA" id="ARBA00004752"/>
    </source>
</evidence>